<sequence length="936" mass="102980">MKSKSSRKAADEDEAKSKKLRSSRGKQRRRGRHSRSSSTSSRSESPPRKRSKKLKVSDKKSTKNKGGGSRRRHRSLSPSSSPSSSSMSYSTRSSGGASERSVSPPRRSRSRDVRKKKERGRDSKRMRRSRRSTSYSTSEYSASSRSRSRSKNSKSKNRKSGGNKDHASRDKIVQDYDNVHAHRAENVKSVEIADRDEKAMAVTSKGGSIERSHSVDHEKNASVKKMDSPPTKDADETEDILPAGSGSPDAQDLELILRQKALENFRKFRGAALMAGKTQTNGTGKEVVTESPKSSEMKIAEASSVDKPFQRQRSGLSVNCSVGSPRLEDFRNHTTPRKQESSNGKSVGAETPGKFEAGSTSGQTEQKVSSLEPTRSNSQIRIQDGRSTSSSIMHRLESPPRSSASVIQRSGSSAGVSYVNGNPRVRSVVSIPNKEGLDSGTSITPPSACGNSPPVENISEVRHPPIETNKVEGTKGDERNSGEASAPNVSTLSTCEAKDQPGTEVKDGSQFEKKTFSRMHEGETVQDKYCSVIYIFLEYKYIYWAELPGFYYDPVKNRYFPIRGPIPGAATRCPAPPPPQAAAAGCRKRARQAELVHAREMYGGGVIFSNRRKSTFMRQCQYAQASQPMAWKYKGTALVADKALEELYATIQTPIGLKESKVLVTGSMNGTVRLYGLGTAIANIEDEMEFLPEPSWTPLGNVVLCGLRNGSIFPLDVRQKQHNHPIELASPGTARRTVPLTPRRHNRWRNQCRVGHFGTSLGHRTGQSLVVLSSDEHYFLGSSMDGSIKLFDLRLIQKGPIQSYPGHINSHTHLPLVVDPSETLLMSGGEDNTVRIWSIKTGEQIFAQSVAGSLFTALCWPESGDDLHNSSLFGLNHSWGAWMGSRDGLFYMHEAYKERWCQQGMGRKPAAGEFMLTFSGVVCNDEKSHLNVADVI</sequence>
<dbReference type="Gene3D" id="2.130.10.10">
    <property type="entry name" value="YVTN repeat-like/Quinoprotein amine dehydrogenase"/>
    <property type="match status" value="1"/>
</dbReference>
<dbReference type="PANTHER" id="PTHR36808">
    <property type="entry name" value="TRANSCRIPTIONAL REGULATOR ATRX-LIKE PROTEIN"/>
    <property type="match status" value="1"/>
</dbReference>
<dbReference type="eggNOG" id="KOG2695">
    <property type="taxonomic scope" value="Eukaryota"/>
</dbReference>
<feature type="compositionally biased region" description="Polar residues" evidence="2">
    <location>
        <begin position="358"/>
        <end position="392"/>
    </location>
</feature>
<reference evidence="3" key="2">
    <citation type="submission" date="2018-05" db="EMBL/GenBank/DDBJ databases">
        <title>OpunRS2 (Oryza punctata Reference Sequence Version 2).</title>
        <authorList>
            <person name="Zhang J."/>
            <person name="Kudrna D."/>
            <person name="Lee S."/>
            <person name="Talag J."/>
            <person name="Welchert J."/>
            <person name="Wing R.A."/>
        </authorList>
    </citation>
    <scope>NUCLEOTIDE SEQUENCE [LARGE SCALE GENOMIC DNA]</scope>
</reference>
<evidence type="ECO:0000313" key="4">
    <source>
        <dbReference type="Proteomes" id="UP000026962"/>
    </source>
</evidence>
<feature type="region of interest" description="Disordered" evidence="2">
    <location>
        <begin position="276"/>
        <end position="407"/>
    </location>
</feature>
<dbReference type="EnsemblPlants" id="OPUNC07G00410.1">
    <property type="protein sequence ID" value="OPUNC07G00410.1"/>
    <property type="gene ID" value="OPUNC07G00410"/>
</dbReference>
<dbReference type="InterPro" id="IPR015943">
    <property type="entry name" value="WD40/YVTN_repeat-like_dom_sf"/>
</dbReference>
<feature type="compositionally biased region" description="Basic and acidic residues" evidence="2">
    <location>
        <begin position="326"/>
        <end position="340"/>
    </location>
</feature>
<dbReference type="InterPro" id="IPR036322">
    <property type="entry name" value="WD40_repeat_dom_sf"/>
</dbReference>
<feature type="compositionally biased region" description="Basic and acidic residues" evidence="2">
    <location>
        <begin position="208"/>
        <end position="234"/>
    </location>
</feature>
<feature type="compositionally biased region" description="Basic and acidic residues" evidence="2">
    <location>
        <begin position="496"/>
        <end position="509"/>
    </location>
</feature>
<dbReference type="OMA" id="HPPIETN"/>
<feature type="compositionally biased region" description="Basic residues" evidence="2">
    <location>
        <begin position="106"/>
        <end position="131"/>
    </location>
</feature>
<dbReference type="AlphaFoldDB" id="A0A0E0LG59"/>
<keyword evidence="1" id="KW-0853">WD repeat</keyword>
<feature type="compositionally biased region" description="Low complexity" evidence="2">
    <location>
        <begin position="76"/>
        <end position="105"/>
    </location>
</feature>
<dbReference type="STRING" id="4537.A0A0E0LG59"/>
<dbReference type="SMART" id="SM00320">
    <property type="entry name" value="WD40"/>
    <property type="match status" value="2"/>
</dbReference>
<organism evidence="3">
    <name type="scientific">Oryza punctata</name>
    <name type="common">Red rice</name>
    <dbReference type="NCBI Taxonomy" id="4537"/>
    <lineage>
        <taxon>Eukaryota</taxon>
        <taxon>Viridiplantae</taxon>
        <taxon>Streptophyta</taxon>
        <taxon>Embryophyta</taxon>
        <taxon>Tracheophyta</taxon>
        <taxon>Spermatophyta</taxon>
        <taxon>Magnoliopsida</taxon>
        <taxon>Liliopsida</taxon>
        <taxon>Poales</taxon>
        <taxon>Poaceae</taxon>
        <taxon>BOP clade</taxon>
        <taxon>Oryzoideae</taxon>
        <taxon>Oryzeae</taxon>
        <taxon>Oryzinae</taxon>
        <taxon>Oryza</taxon>
    </lineage>
</organism>
<keyword evidence="4" id="KW-1185">Reference proteome</keyword>
<feature type="compositionally biased region" description="Polar residues" evidence="2">
    <location>
        <begin position="311"/>
        <end position="322"/>
    </location>
</feature>
<evidence type="ECO:0000313" key="3">
    <source>
        <dbReference type="EnsemblPlants" id="OPUNC07G00410.1"/>
    </source>
</evidence>
<feature type="repeat" description="WD" evidence="1">
    <location>
        <begin position="816"/>
        <end position="847"/>
    </location>
</feature>
<dbReference type="SUPFAM" id="SSF50978">
    <property type="entry name" value="WD40 repeat-like"/>
    <property type="match status" value="1"/>
</dbReference>
<dbReference type="Gramene" id="OPUNC07G00410.1">
    <property type="protein sequence ID" value="OPUNC07G00410.1"/>
    <property type="gene ID" value="OPUNC07G00410"/>
</dbReference>
<feature type="region of interest" description="Disordered" evidence="2">
    <location>
        <begin position="1"/>
        <end position="252"/>
    </location>
</feature>
<evidence type="ECO:0000256" key="1">
    <source>
        <dbReference type="PROSITE-ProRule" id="PRU00221"/>
    </source>
</evidence>
<feature type="compositionally biased region" description="Basic and acidic residues" evidence="2">
    <location>
        <begin position="468"/>
        <end position="481"/>
    </location>
</feature>
<feature type="compositionally biased region" description="Basic and acidic residues" evidence="2">
    <location>
        <begin position="162"/>
        <end position="199"/>
    </location>
</feature>
<dbReference type="PANTHER" id="PTHR36808:SF1">
    <property type="entry name" value="TRANSCRIPTIONAL REGULATOR ATRX-LIKE PROTEIN"/>
    <property type="match status" value="1"/>
</dbReference>
<feature type="region of interest" description="Disordered" evidence="2">
    <location>
        <begin position="468"/>
        <end position="509"/>
    </location>
</feature>
<reference evidence="3" key="1">
    <citation type="submission" date="2015-04" db="UniProtKB">
        <authorList>
            <consortium name="EnsemblPlants"/>
        </authorList>
    </citation>
    <scope>IDENTIFICATION</scope>
</reference>
<dbReference type="PROSITE" id="PS50082">
    <property type="entry name" value="WD_REPEATS_2"/>
    <property type="match status" value="1"/>
</dbReference>
<proteinExistence type="predicted"/>
<dbReference type="Proteomes" id="UP000026962">
    <property type="component" value="Chromosome 7"/>
</dbReference>
<feature type="compositionally biased region" description="Basic residues" evidence="2">
    <location>
        <begin position="146"/>
        <end position="161"/>
    </location>
</feature>
<dbReference type="InterPro" id="IPR001680">
    <property type="entry name" value="WD40_rpt"/>
</dbReference>
<evidence type="ECO:0000256" key="2">
    <source>
        <dbReference type="SAM" id="MobiDB-lite"/>
    </source>
</evidence>
<protein>
    <submittedName>
        <fullName evidence="3">Uncharacterized protein</fullName>
    </submittedName>
</protein>
<feature type="compositionally biased region" description="Basic residues" evidence="2">
    <location>
        <begin position="18"/>
        <end position="35"/>
    </location>
</feature>
<name>A0A0E0LG59_ORYPU</name>
<dbReference type="HOGENOM" id="CLU_313182_0_0_1"/>
<feature type="compositionally biased region" description="Low complexity" evidence="2">
    <location>
        <begin position="132"/>
        <end position="145"/>
    </location>
</feature>
<accession>A0A0E0LG59</accession>
<dbReference type="Pfam" id="PF00400">
    <property type="entry name" value="WD40"/>
    <property type="match status" value="2"/>
</dbReference>